<sequence length="182" mass="20342">MKPKFKKGVDAGDLAGTRLFLANEMLLDPRGKSFNEMRTYAETAFSNLYDVHDGGSFEQNKAAWSKDLLNNVQDDLESNFSRERLDFYYNLAKEVLKDKAEYLDAEDIKLAQRQSNTSTNREEYIYPSDSKKKIHTGITIGGAALTVAGLFIEKTAVAYAVSSLGIIGMAVGGYLLYNDRKK</sequence>
<reference evidence="2 3" key="1">
    <citation type="submission" date="2018-08" db="EMBL/GenBank/DDBJ databases">
        <title>A genome reference for cultivated species of the human gut microbiota.</title>
        <authorList>
            <person name="Zou Y."/>
            <person name="Xue W."/>
            <person name="Luo G."/>
        </authorList>
    </citation>
    <scope>NUCLEOTIDE SEQUENCE [LARGE SCALE GENOMIC DNA]</scope>
    <source>
        <strain evidence="2 3">AM17-44</strain>
    </source>
</reference>
<name>A0A414WQD5_9BACT</name>
<protein>
    <submittedName>
        <fullName evidence="2">Uncharacterized protein</fullName>
    </submittedName>
</protein>
<accession>A0A414WQD5</accession>
<comment type="caution">
    <text evidence="2">The sequence shown here is derived from an EMBL/GenBank/DDBJ whole genome shotgun (WGS) entry which is preliminary data.</text>
</comment>
<feature type="transmembrane region" description="Helical" evidence="1">
    <location>
        <begin position="134"/>
        <end position="152"/>
    </location>
</feature>
<gene>
    <name evidence="2" type="ORF">DW204_14410</name>
</gene>
<evidence type="ECO:0000313" key="2">
    <source>
        <dbReference type="EMBL" id="RHH39038.1"/>
    </source>
</evidence>
<dbReference type="Proteomes" id="UP000284998">
    <property type="component" value="Unassembled WGS sequence"/>
</dbReference>
<evidence type="ECO:0000313" key="3">
    <source>
        <dbReference type="Proteomes" id="UP000284998"/>
    </source>
</evidence>
<proteinExistence type="predicted"/>
<dbReference type="EMBL" id="QRJS01000060">
    <property type="protein sequence ID" value="RHH39038.1"/>
    <property type="molecule type" value="Genomic_DNA"/>
</dbReference>
<keyword evidence="1" id="KW-0812">Transmembrane</keyword>
<keyword evidence="1" id="KW-0472">Membrane</keyword>
<keyword evidence="1" id="KW-1133">Transmembrane helix</keyword>
<feature type="transmembrane region" description="Helical" evidence="1">
    <location>
        <begin position="158"/>
        <end position="177"/>
    </location>
</feature>
<evidence type="ECO:0000256" key="1">
    <source>
        <dbReference type="SAM" id="Phobius"/>
    </source>
</evidence>
<dbReference type="RefSeq" id="WP_118244666.1">
    <property type="nucleotide sequence ID" value="NZ_QRJS01000060.1"/>
</dbReference>
<organism evidence="2 3">
    <name type="scientific">Phocaeicola plebeius</name>
    <dbReference type="NCBI Taxonomy" id="310297"/>
    <lineage>
        <taxon>Bacteria</taxon>
        <taxon>Pseudomonadati</taxon>
        <taxon>Bacteroidota</taxon>
        <taxon>Bacteroidia</taxon>
        <taxon>Bacteroidales</taxon>
        <taxon>Bacteroidaceae</taxon>
        <taxon>Phocaeicola</taxon>
    </lineage>
</organism>
<dbReference type="AlphaFoldDB" id="A0A414WQD5"/>